<organism evidence="1">
    <name type="scientific">uncultured Rubrobacteraceae bacterium</name>
    <dbReference type="NCBI Taxonomy" id="349277"/>
    <lineage>
        <taxon>Bacteria</taxon>
        <taxon>Bacillati</taxon>
        <taxon>Actinomycetota</taxon>
        <taxon>Rubrobacteria</taxon>
        <taxon>Rubrobacterales</taxon>
        <taxon>Rubrobacteraceae</taxon>
        <taxon>environmental samples</taxon>
    </lineage>
</organism>
<proteinExistence type="predicted"/>
<reference evidence="1" key="1">
    <citation type="submission" date="2020-02" db="EMBL/GenBank/DDBJ databases">
        <authorList>
            <person name="Meier V. D."/>
        </authorList>
    </citation>
    <scope>NUCLEOTIDE SEQUENCE</scope>
    <source>
        <strain evidence="1">AVDCRST_MAG02</strain>
    </source>
</reference>
<sequence length="143" mass="15613">MWAEIEKNLAAFETGVLNARDAAGYPYSVRCRPWPDHQVGVVRLGPVAGQEIQPGPASLLCHSHNEELWDLKVFLVRGTVEGAGDGLAFRPERTVTGAGLRAMVRMLMGARRSAAGYLKKRGLERPRIPWDEVEAVKGPPQAG</sequence>
<name>A0A6J4RJT5_9ACTN</name>
<gene>
    <name evidence="1" type="ORF">AVDCRST_MAG02-4069</name>
</gene>
<evidence type="ECO:0000313" key="1">
    <source>
        <dbReference type="EMBL" id="CAA9475298.1"/>
    </source>
</evidence>
<dbReference type="EMBL" id="CADCVH010000111">
    <property type="protein sequence ID" value="CAA9475298.1"/>
    <property type="molecule type" value="Genomic_DNA"/>
</dbReference>
<dbReference type="AlphaFoldDB" id="A0A6J4RJT5"/>
<accession>A0A6J4RJT5</accession>
<protein>
    <submittedName>
        <fullName evidence="1">Uncharacterized protein</fullName>
    </submittedName>
</protein>